<dbReference type="AlphaFoldDB" id="A0AAX0S0K2"/>
<reference evidence="5 6" key="1">
    <citation type="submission" date="2017-09" db="EMBL/GenBank/DDBJ databases">
        <title>Large-scale bioinformatics analysis of Bacillus genomes uncovers conserved roles of natural products in bacterial physiology.</title>
        <authorList>
            <consortium name="Agbiome Team Llc"/>
            <person name="Bleich R.M."/>
            <person name="Kirk G.J."/>
            <person name="Santa Maria K.C."/>
            <person name="Allen S.E."/>
            <person name="Farag S."/>
            <person name="Shank E.A."/>
            <person name="Bowers A."/>
        </authorList>
    </citation>
    <scope>NUCLEOTIDE SEQUENCE [LARGE SCALE GENOMIC DNA]</scope>
    <source>
        <strain evidence="5 6">AFS003229</strain>
    </source>
</reference>
<dbReference type="InterPro" id="IPR000182">
    <property type="entry name" value="GNAT_dom"/>
</dbReference>
<evidence type="ECO:0000313" key="4">
    <source>
        <dbReference type="EMBL" id="AXN39360.1"/>
    </source>
</evidence>
<keyword evidence="2" id="KW-0012">Acyltransferase</keyword>
<dbReference type="KEGG" id="pbut:DTO10_13900"/>
<dbReference type="InterPro" id="IPR016181">
    <property type="entry name" value="Acyl_CoA_acyltransferase"/>
</dbReference>
<reference evidence="4 7" key="2">
    <citation type="submission" date="2018-07" db="EMBL/GenBank/DDBJ databases">
        <title>The molecular basis for the intramolecular migration of carboxyl group in the catabolism of para-hydroxybenzoate via gentisate.</title>
        <authorList>
            <person name="Zhao H."/>
            <person name="Xu Y."/>
            <person name="Lin S."/>
            <person name="Spain J.C."/>
            <person name="Zhou N.-Y."/>
        </authorList>
    </citation>
    <scope>NUCLEOTIDE SEQUENCE [LARGE SCALE GENOMIC DNA]</scope>
    <source>
        <strain evidence="4 7">PHB-7a</strain>
    </source>
</reference>
<keyword evidence="1" id="KW-0808">Transferase</keyword>
<dbReference type="PROSITE" id="PS51186">
    <property type="entry name" value="GNAT"/>
    <property type="match status" value="1"/>
</dbReference>
<dbReference type="CDD" id="cd04301">
    <property type="entry name" value="NAT_SF"/>
    <property type="match status" value="1"/>
</dbReference>
<evidence type="ECO:0000313" key="6">
    <source>
        <dbReference type="Proteomes" id="UP000220106"/>
    </source>
</evidence>
<dbReference type="Gene3D" id="3.40.630.30">
    <property type="match status" value="1"/>
</dbReference>
<evidence type="ECO:0000313" key="5">
    <source>
        <dbReference type="EMBL" id="PEJ30853.1"/>
    </source>
</evidence>
<sequence length="194" mass="21828">MGNVYIRRATPEDAEKAAVLTRLAIKEIAEELTGETEEETILAVLADFFRKSGNRISYENTFVSEHNGEVSGLIIAYHGKDAKGLDEPIVERLRRKMKDSSITLDKEAESGDFYLDTLCVDPNFQGKGIGSALIQYVEEYAKEKGYPRVSLVVEDMNEGANRLYNRLGYKKIKTIMISGCEFGYMVKKLEEPLV</sequence>
<protein>
    <submittedName>
        <fullName evidence="5">GNAT family N-acetyltransferase</fullName>
    </submittedName>
</protein>
<dbReference type="Pfam" id="PF00583">
    <property type="entry name" value="Acetyltransf_1"/>
    <property type="match status" value="1"/>
</dbReference>
<gene>
    <name evidence="5" type="ORF">CN689_19265</name>
    <name evidence="4" type="ORF">DTO10_13900</name>
</gene>
<feature type="domain" description="N-acetyltransferase" evidence="3">
    <location>
        <begin position="4"/>
        <end position="190"/>
    </location>
</feature>
<dbReference type="EMBL" id="NUEQ01000033">
    <property type="protein sequence ID" value="PEJ30853.1"/>
    <property type="molecule type" value="Genomic_DNA"/>
</dbReference>
<dbReference type="Proteomes" id="UP000220106">
    <property type="component" value="Unassembled WGS sequence"/>
</dbReference>
<dbReference type="SUPFAM" id="SSF55729">
    <property type="entry name" value="Acyl-CoA N-acyltransferases (Nat)"/>
    <property type="match status" value="1"/>
</dbReference>
<dbReference type="Proteomes" id="UP000260457">
    <property type="component" value="Chromosome"/>
</dbReference>
<dbReference type="GO" id="GO:0016747">
    <property type="term" value="F:acyltransferase activity, transferring groups other than amino-acyl groups"/>
    <property type="evidence" value="ECO:0007669"/>
    <property type="project" value="InterPro"/>
</dbReference>
<dbReference type="EMBL" id="CP030926">
    <property type="protein sequence ID" value="AXN39360.1"/>
    <property type="molecule type" value="Genomic_DNA"/>
</dbReference>
<organism evidence="5 6">
    <name type="scientific">Peribacillus butanolivorans</name>
    <dbReference type="NCBI Taxonomy" id="421767"/>
    <lineage>
        <taxon>Bacteria</taxon>
        <taxon>Bacillati</taxon>
        <taxon>Bacillota</taxon>
        <taxon>Bacilli</taxon>
        <taxon>Bacillales</taxon>
        <taxon>Bacillaceae</taxon>
        <taxon>Peribacillus</taxon>
    </lineage>
</organism>
<dbReference type="PANTHER" id="PTHR43420">
    <property type="entry name" value="ACETYLTRANSFERASE"/>
    <property type="match status" value="1"/>
</dbReference>
<proteinExistence type="predicted"/>
<evidence type="ECO:0000259" key="3">
    <source>
        <dbReference type="PROSITE" id="PS51186"/>
    </source>
</evidence>
<dbReference type="InterPro" id="IPR050680">
    <property type="entry name" value="YpeA/RimI_acetyltransf"/>
</dbReference>
<keyword evidence="7" id="KW-1185">Reference proteome</keyword>
<evidence type="ECO:0000256" key="2">
    <source>
        <dbReference type="ARBA" id="ARBA00023315"/>
    </source>
</evidence>
<evidence type="ECO:0000256" key="1">
    <source>
        <dbReference type="ARBA" id="ARBA00022679"/>
    </source>
</evidence>
<accession>A0AAX0S0K2</accession>
<name>A0AAX0S0K2_9BACI</name>
<evidence type="ECO:0000313" key="7">
    <source>
        <dbReference type="Proteomes" id="UP000260457"/>
    </source>
</evidence>